<evidence type="ECO:0000313" key="2">
    <source>
        <dbReference type="Proteomes" id="UP000031036"/>
    </source>
</evidence>
<dbReference type="AlphaFoldDB" id="A0A0B2UUY5"/>
<reference evidence="1 2" key="1">
    <citation type="submission" date="2014-11" db="EMBL/GenBank/DDBJ databases">
        <title>Genetic blueprint of the zoonotic pathogen Toxocara canis.</title>
        <authorList>
            <person name="Zhu X.-Q."/>
            <person name="Korhonen P.K."/>
            <person name="Cai H."/>
            <person name="Young N.D."/>
            <person name="Nejsum P."/>
            <person name="von Samson-Himmelstjerna G."/>
            <person name="Boag P.R."/>
            <person name="Tan P."/>
            <person name="Li Q."/>
            <person name="Min J."/>
            <person name="Yang Y."/>
            <person name="Wang X."/>
            <person name="Fang X."/>
            <person name="Hall R.S."/>
            <person name="Hofmann A."/>
            <person name="Sternberg P.W."/>
            <person name="Jex A.R."/>
            <person name="Gasser R.B."/>
        </authorList>
    </citation>
    <scope>NUCLEOTIDE SEQUENCE [LARGE SCALE GENOMIC DNA]</scope>
    <source>
        <strain evidence="1">PN_DK_2014</strain>
    </source>
</reference>
<sequence length="166" mass="17900">MGEPPALDEEEELPISVGCEVVAPVARCSMVAQGGDGCGAVARERCIFGRLAAPCARGGQCSKSSPMFVKPRNLNTFLRDARLCEGFAKPSNHSVRNQRCVDYANFDSPIKAMVAHELKPPMGALRVATRCSRQHMQRVTEIGALLNTLHAQSSAHLSLINSVEQP</sequence>
<protein>
    <submittedName>
        <fullName evidence="1">Uncharacterized protein</fullName>
    </submittedName>
</protein>
<name>A0A0B2UUY5_TOXCA</name>
<accession>A0A0B2UUY5</accession>
<dbReference type="EMBL" id="JPKZ01003226">
    <property type="protein sequence ID" value="KHN72645.1"/>
    <property type="molecule type" value="Genomic_DNA"/>
</dbReference>
<gene>
    <name evidence="1" type="ORF">Tcan_13116</name>
</gene>
<organism evidence="1 2">
    <name type="scientific">Toxocara canis</name>
    <name type="common">Canine roundworm</name>
    <dbReference type="NCBI Taxonomy" id="6265"/>
    <lineage>
        <taxon>Eukaryota</taxon>
        <taxon>Metazoa</taxon>
        <taxon>Ecdysozoa</taxon>
        <taxon>Nematoda</taxon>
        <taxon>Chromadorea</taxon>
        <taxon>Rhabditida</taxon>
        <taxon>Spirurina</taxon>
        <taxon>Ascaridomorpha</taxon>
        <taxon>Ascaridoidea</taxon>
        <taxon>Toxocaridae</taxon>
        <taxon>Toxocara</taxon>
    </lineage>
</organism>
<comment type="caution">
    <text evidence="1">The sequence shown here is derived from an EMBL/GenBank/DDBJ whole genome shotgun (WGS) entry which is preliminary data.</text>
</comment>
<keyword evidence="2" id="KW-1185">Reference proteome</keyword>
<evidence type="ECO:0000313" key="1">
    <source>
        <dbReference type="EMBL" id="KHN72645.1"/>
    </source>
</evidence>
<proteinExistence type="predicted"/>
<dbReference type="Proteomes" id="UP000031036">
    <property type="component" value="Unassembled WGS sequence"/>
</dbReference>